<dbReference type="Gene3D" id="1.10.1740.10">
    <property type="match status" value="1"/>
</dbReference>
<dbReference type="Pfam" id="PF04542">
    <property type="entry name" value="Sigma70_r2"/>
    <property type="match status" value="1"/>
</dbReference>
<dbReference type="NCBIfam" id="TIGR02937">
    <property type="entry name" value="sigma70-ECF"/>
    <property type="match status" value="1"/>
</dbReference>
<dbReference type="GO" id="GO:0006352">
    <property type="term" value="P:DNA-templated transcription initiation"/>
    <property type="evidence" value="ECO:0007669"/>
    <property type="project" value="InterPro"/>
</dbReference>
<accession>A0A927H0R1</accession>
<keyword evidence="5" id="KW-0804">Transcription</keyword>
<dbReference type="SUPFAM" id="SSF88946">
    <property type="entry name" value="Sigma2 domain of RNA polymerase sigma factors"/>
    <property type="match status" value="1"/>
</dbReference>
<gene>
    <name evidence="8" type="ORF">IDH45_15520</name>
</gene>
<organism evidence="8 9">
    <name type="scientific">Paenibacillus oceani</name>
    <dbReference type="NCBI Taxonomy" id="2772510"/>
    <lineage>
        <taxon>Bacteria</taxon>
        <taxon>Bacillati</taxon>
        <taxon>Bacillota</taxon>
        <taxon>Bacilli</taxon>
        <taxon>Bacillales</taxon>
        <taxon>Paenibacillaceae</taxon>
        <taxon>Paenibacillus</taxon>
    </lineage>
</organism>
<dbReference type="InterPro" id="IPR007627">
    <property type="entry name" value="RNA_pol_sigma70_r2"/>
</dbReference>
<keyword evidence="9" id="KW-1185">Reference proteome</keyword>
<dbReference type="PANTHER" id="PTHR43133:SF8">
    <property type="entry name" value="RNA POLYMERASE SIGMA FACTOR HI_1459-RELATED"/>
    <property type="match status" value="1"/>
</dbReference>
<dbReference type="RefSeq" id="WP_190929032.1">
    <property type="nucleotide sequence ID" value="NZ_JACXJA010000019.1"/>
</dbReference>
<dbReference type="Proteomes" id="UP000639396">
    <property type="component" value="Unassembled WGS sequence"/>
</dbReference>
<protein>
    <submittedName>
        <fullName evidence="8">Sigma-70 family RNA polymerase sigma factor</fullName>
    </submittedName>
</protein>
<dbReference type="InterPro" id="IPR013249">
    <property type="entry name" value="RNA_pol_sigma70_r4_t2"/>
</dbReference>
<dbReference type="Gene3D" id="1.10.10.10">
    <property type="entry name" value="Winged helix-like DNA-binding domain superfamily/Winged helix DNA-binding domain"/>
    <property type="match status" value="1"/>
</dbReference>
<evidence type="ECO:0000256" key="2">
    <source>
        <dbReference type="ARBA" id="ARBA00023015"/>
    </source>
</evidence>
<feature type="domain" description="RNA polymerase sigma factor 70 region 4 type 2" evidence="7">
    <location>
        <begin position="125"/>
        <end position="167"/>
    </location>
</feature>
<dbReference type="GO" id="GO:0016987">
    <property type="term" value="F:sigma factor activity"/>
    <property type="evidence" value="ECO:0007669"/>
    <property type="project" value="UniProtKB-KW"/>
</dbReference>
<dbReference type="InterPro" id="IPR036388">
    <property type="entry name" value="WH-like_DNA-bd_sf"/>
</dbReference>
<name>A0A927H0R1_9BACL</name>
<proteinExistence type="inferred from homology"/>
<evidence type="ECO:0000313" key="8">
    <source>
        <dbReference type="EMBL" id="MBD2863402.1"/>
    </source>
</evidence>
<dbReference type="InterPro" id="IPR039425">
    <property type="entry name" value="RNA_pol_sigma-70-like"/>
</dbReference>
<dbReference type="InterPro" id="IPR013324">
    <property type="entry name" value="RNA_pol_sigma_r3/r4-like"/>
</dbReference>
<evidence type="ECO:0000256" key="4">
    <source>
        <dbReference type="ARBA" id="ARBA00023125"/>
    </source>
</evidence>
<evidence type="ECO:0000256" key="5">
    <source>
        <dbReference type="ARBA" id="ARBA00023163"/>
    </source>
</evidence>
<evidence type="ECO:0000256" key="3">
    <source>
        <dbReference type="ARBA" id="ARBA00023082"/>
    </source>
</evidence>
<dbReference type="GO" id="GO:0003677">
    <property type="term" value="F:DNA binding"/>
    <property type="evidence" value="ECO:0007669"/>
    <property type="project" value="UniProtKB-KW"/>
</dbReference>
<sequence>MEINKLLEDVRRGNVDSFEPVIRMYEKNIYRFCFFMLGNRQEAEDAAQDVFFKAYRHLGGYDERQTFKAWLYKIAENHCRNVLKRRWKWLRLLPLFRSDSRTESAEQAYSEQMGTEMAFWFKDLSLPEKKLLFLRAVEECSFDEIAQMMGESAPTLRKRFERLKRKLRAKKMQEEEMCDERRLELR</sequence>
<dbReference type="AlphaFoldDB" id="A0A927H0R1"/>
<reference evidence="8" key="1">
    <citation type="submission" date="2020-09" db="EMBL/GenBank/DDBJ databases">
        <title>A novel bacterium of genus Paenibacillus, isolated from South China Sea.</title>
        <authorList>
            <person name="Huang H."/>
            <person name="Mo K."/>
            <person name="Hu Y."/>
        </authorList>
    </citation>
    <scope>NUCLEOTIDE SEQUENCE</scope>
    <source>
        <strain evidence="8">IB182363</strain>
    </source>
</reference>
<comment type="similarity">
    <text evidence="1">Belongs to the sigma-70 factor family. ECF subfamily.</text>
</comment>
<dbReference type="PANTHER" id="PTHR43133">
    <property type="entry name" value="RNA POLYMERASE ECF-TYPE SIGMA FACTO"/>
    <property type="match status" value="1"/>
</dbReference>
<dbReference type="EMBL" id="JACXJA010000019">
    <property type="protein sequence ID" value="MBD2863402.1"/>
    <property type="molecule type" value="Genomic_DNA"/>
</dbReference>
<dbReference type="InterPro" id="IPR014284">
    <property type="entry name" value="RNA_pol_sigma-70_dom"/>
</dbReference>
<comment type="caution">
    <text evidence="8">The sequence shown here is derived from an EMBL/GenBank/DDBJ whole genome shotgun (WGS) entry which is preliminary data.</text>
</comment>
<keyword evidence="2" id="KW-0805">Transcription regulation</keyword>
<evidence type="ECO:0000259" key="7">
    <source>
        <dbReference type="Pfam" id="PF08281"/>
    </source>
</evidence>
<evidence type="ECO:0000313" key="9">
    <source>
        <dbReference type="Proteomes" id="UP000639396"/>
    </source>
</evidence>
<evidence type="ECO:0000256" key="1">
    <source>
        <dbReference type="ARBA" id="ARBA00010641"/>
    </source>
</evidence>
<keyword evidence="4" id="KW-0238">DNA-binding</keyword>
<dbReference type="Pfam" id="PF08281">
    <property type="entry name" value="Sigma70_r4_2"/>
    <property type="match status" value="1"/>
</dbReference>
<dbReference type="InterPro" id="IPR013325">
    <property type="entry name" value="RNA_pol_sigma_r2"/>
</dbReference>
<evidence type="ECO:0000259" key="6">
    <source>
        <dbReference type="Pfam" id="PF04542"/>
    </source>
</evidence>
<feature type="domain" description="RNA polymerase sigma-70 region 2" evidence="6">
    <location>
        <begin position="22"/>
        <end position="87"/>
    </location>
</feature>
<keyword evidence="3" id="KW-0731">Sigma factor</keyword>
<dbReference type="SUPFAM" id="SSF88659">
    <property type="entry name" value="Sigma3 and sigma4 domains of RNA polymerase sigma factors"/>
    <property type="match status" value="1"/>
</dbReference>